<evidence type="ECO:0000256" key="5">
    <source>
        <dbReference type="ARBA" id="ARBA00007023"/>
    </source>
</evidence>
<evidence type="ECO:0000256" key="7">
    <source>
        <dbReference type="ARBA" id="ARBA00022505"/>
    </source>
</evidence>
<dbReference type="Proteomes" id="UP000286773">
    <property type="component" value="Unassembled WGS sequence"/>
</dbReference>
<evidence type="ECO:0000256" key="9">
    <source>
        <dbReference type="ARBA" id="ARBA00022723"/>
    </source>
</evidence>
<evidence type="ECO:0000256" key="3">
    <source>
        <dbReference type="ARBA" id="ARBA00004370"/>
    </source>
</evidence>
<dbReference type="SUPFAM" id="SSF54862">
    <property type="entry name" value="4Fe-4S ferredoxins"/>
    <property type="match status" value="1"/>
</dbReference>
<dbReference type="PANTHER" id="PTHR43105:SF14">
    <property type="entry name" value="FORMATE DEHYDROGENASE H"/>
    <property type="match status" value="1"/>
</dbReference>
<dbReference type="GO" id="GO:0016020">
    <property type="term" value="C:membrane"/>
    <property type="evidence" value="ECO:0007669"/>
    <property type="project" value="UniProtKB-SubCell"/>
</dbReference>
<dbReference type="FunFam" id="3.40.228.10:FF:000002">
    <property type="entry name" value="Formate dehydrogenase subunit alpha"/>
    <property type="match status" value="1"/>
</dbReference>
<keyword evidence="10" id="KW-0677">Repeat</keyword>
<evidence type="ECO:0000256" key="17">
    <source>
        <dbReference type="ARBA" id="ARBA00034078"/>
    </source>
</evidence>
<organism evidence="22 23">
    <name type="scientific">Vagococcus acidifermentans</name>
    <dbReference type="NCBI Taxonomy" id="564710"/>
    <lineage>
        <taxon>Bacteria</taxon>
        <taxon>Bacillati</taxon>
        <taxon>Bacillota</taxon>
        <taxon>Bacilli</taxon>
        <taxon>Lactobacillales</taxon>
        <taxon>Enterococcaceae</taxon>
        <taxon>Vagococcus</taxon>
    </lineage>
</organism>
<dbReference type="GO" id="GO:0022904">
    <property type="term" value="P:respiratory electron transport chain"/>
    <property type="evidence" value="ECO:0007669"/>
    <property type="project" value="TreeGrafter"/>
</dbReference>
<dbReference type="InterPro" id="IPR001041">
    <property type="entry name" value="2Fe-2S_ferredoxin-type"/>
</dbReference>
<dbReference type="Pfam" id="PF22117">
    <property type="entry name" value="Fer4_Nqo3"/>
    <property type="match status" value="1"/>
</dbReference>
<comment type="cofactor">
    <cofactor evidence="2">
        <name>[4Fe-4S] cluster</name>
        <dbReference type="ChEBI" id="CHEBI:49883"/>
    </cofactor>
</comment>
<keyword evidence="9" id="KW-0479">Metal-binding</keyword>
<evidence type="ECO:0000256" key="12">
    <source>
        <dbReference type="ARBA" id="ARBA00023002"/>
    </source>
</evidence>
<dbReference type="GO" id="GO:0046872">
    <property type="term" value="F:metal ion binding"/>
    <property type="evidence" value="ECO:0007669"/>
    <property type="project" value="UniProtKB-KW"/>
</dbReference>
<dbReference type="PROSITE" id="PS51669">
    <property type="entry name" value="4FE4S_MOW_BIS_MGD"/>
    <property type="match status" value="1"/>
</dbReference>
<dbReference type="InterPro" id="IPR041925">
    <property type="entry name" value="CT_Formate-Dh_H"/>
</dbReference>
<comment type="cofactor">
    <cofactor evidence="1">
        <name>Mo-bis(molybdopterin guanine dinucleotide)</name>
        <dbReference type="ChEBI" id="CHEBI:60539"/>
    </cofactor>
</comment>
<dbReference type="InterPro" id="IPR019574">
    <property type="entry name" value="NADH_UbQ_OxRdtase_Gsu_4Fe4S-bd"/>
</dbReference>
<keyword evidence="14" id="KW-0411">Iron-sulfur</keyword>
<dbReference type="GO" id="GO:0008863">
    <property type="term" value="F:formate dehydrogenase (NAD+) activity"/>
    <property type="evidence" value="ECO:0007669"/>
    <property type="project" value="InterPro"/>
</dbReference>
<dbReference type="Pfam" id="PF01568">
    <property type="entry name" value="Molydop_binding"/>
    <property type="match status" value="1"/>
</dbReference>
<dbReference type="InterPro" id="IPR017900">
    <property type="entry name" value="4Fe4S_Fe_S_CS"/>
</dbReference>
<evidence type="ECO:0000256" key="8">
    <source>
        <dbReference type="ARBA" id="ARBA00022714"/>
    </source>
</evidence>
<dbReference type="PANTHER" id="PTHR43105">
    <property type="entry name" value="RESPIRATORY NITRATE REDUCTASE"/>
    <property type="match status" value="1"/>
</dbReference>
<dbReference type="PROSITE" id="PS51839">
    <property type="entry name" value="4FE4S_HC3"/>
    <property type="match status" value="1"/>
</dbReference>
<evidence type="ECO:0000256" key="1">
    <source>
        <dbReference type="ARBA" id="ARBA00001942"/>
    </source>
</evidence>
<dbReference type="SUPFAM" id="SSF53706">
    <property type="entry name" value="Formate dehydrogenase/DMSO reductase, domains 1-3"/>
    <property type="match status" value="1"/>
</dbReference>
<dbReference type="GO" id="GO:0043546">
    <property type="term" value="F:molybdopterin cofactor binding"/>
    <property type="evidence" value="ECO:0007669"/>
    <property type="project" value="InterPro"/>
</dbReference>
<feature type="domain" description="4Fe-4S His(Cys)3-ligated-type" evidence="21">
    <location>
        <begin position="89"/>
        <end position="128"/>
    </location>
</feature>
<dbReference type="Gene3D" id="3.10.20.740">
    <property type="match status" value="1"/>
</dbReference>
<keyword evidence="13" id="KW-0408">Iron</keyword>
<dbReference type="RefSeq" id="WP_126814193.1">
    <property type="nucleotide sequence ID" value="NZ_NGKC01000011.1"/>
</dbReference>
<evidence type="ECO:0000313" key="22">
    <source>
        <dbReference type="EMBL" id="RSU10667.1"/>
    </source>
</evidence>
<dbReference type="InterPro" id="IPR006478">
    <property type="entry name" value="Formate_DH_asu"/>
</dbReference>
<keyword evidence="11" id="KW-1278">Translocase</keyword>
<evidence type="ECO:0000256" key="4">
    <source>
        <dbReference type="ARBA" id="ARBA00005404"/>
    </source>
</evidence>
<dbReference type="PROSITE" id="PS51085">
    <property type="entry name" value="2FE2S_FER_2"/>
    <property type="match status" value="1"/>
</dbReference>
<dbReference type="FunFam" id="3.30.70.20:FF:000035">
    <property type="entry name" value="Iron hydrogenase 1"/>
    <property type="match status" value="1"/>
</dbReference>
<dbReference type="Gene3D" id="2.20.25.90">
    <property type="entry name" value="ADC-like domains"/>
    <property type="match status" value="1"/>
</dbReference>
<comment type="caution">
    <text evidence="22">The sequence shown here is derived from an EMBL/GenBank/DDBJ whole genome shotgun (WGS) entry which is preliminary data.</text>
</comment>
<dbReference type="InterPro" id="IPR006657">
    <property type="entry name" value="MoPterin_dinucl-bd_dom"/>
</dbReference>
<comment type="similarity">
    <text evidence="5">In the C-terminal section; belongs to the prokaryotic molybdopterin-containing oxidoreductase family.</text>
</comment>
<dbReference type="GO" id="GO:0015942">
    <property type="term" value="P:formate metabolic process"/>
    <property type="evidence" value="ECO:0007669"/>
    <property type="project" value="InterPro"/>
</dbReference>
<dbReference type="GO" id="GO:0051537">
    <property type="term" value="F:2 iron, 2 sulfur cluster binding"/>
    <property type="evidence" value="ECO:0007669"/>
    <property type="project" value="UniProtKB-KW"/>
</dbReference>
<dbReference type="Pfam" id="PF00384">
    <property type="entry name" value="Molybdopterin"/>
    <property type="match status" value="1"/>
</dbReference>
<keyword evidence="6" id="KW-0004">4Fe-4S</keyword>
<dbReference type="InterPro" id="IPR027467">
    <property type="entry name" value="MopterinOxRdtase_cofactor_BS"/>
</dbReference>
<keyword evidence="7" id="KW-0500">Molybdenum</keyword>
<evidence type="ECO:0000256" key="16">
    <source>
        <dbReference type="ARBA" id="ARBA00023136"/>
    </source>
</evidence>
<evidence type="ECO:0000256" key="6">
    <source>
        <dbReference type="ARBA" id="ARBA00022485"/>
    </source>
</evidence>
<dbReference type="Pfam" id="PF10588">
    <property type="entry name" value="NADH-G_4Fe-4S_3"/>
    <property type="match status" value="1"/>
</dbReference>
<dbReference type="Gene3D" id="3.40.228.10">
    <property type="entry name" value="Dimethylsulfoxide Reductase, domain 2"/>
    <property type="match status" value="1"/>
</dbReference>
<dbReference type="PIRSF" id="PIRSF036643">
    <property type="entry name" value="FDH_alpha"/>
    <property type="match status" value="1"/>
</dbReference>
<keyword evidence="23" id="KW-1185">Reference proteome</keyword>
<gene>
    <name evidence="22" type="ORF">CBF27_10150</name>
</gene>
<dbReference type="InterPro" id="IPR017896">
    <property type="entry name" value="4Fe4S_Fe-S-bd"/>
</dbReference>
<dbReference type="NCBIfam" id="TIGR01591">
    <property type="entry name" value="Fdh-alpha"/>
    <property type="match status" value="1"/>
</dbReference>
<proteinExistence type="inferred from homology"/>
<reference evidence="22 23" key="1">
    <citation type="submission" date="2017-05" db="EMBL/GenBank/DDBJ databases">
        <title>Vagococcus spp. assemblies.</title>
        <authorList>
            <person name="Gulvik C.A."/>
        </authorList>
    </citation>
    <scope>NUCLEOTIDE SEQUENCE [LARGE SCALE GENOMIC DNA]</scope>
    <source>
        <strain evidence="22 23">LMG 24798</strain>
    </source>
</reference>
<dbReference type="Pfam" id="PF04879">
    <property type="entry name" value="Molybdop_Fe4S4"/>
    <property type="match status" value="1"/>
</dbReference>
<keyword evidence="8" id="KW-0001">2Fe-2S</keyword>
<comment type="cofactor">
    <cofactor evidence="17">
        <name>[2Fe-2S] cluster</name>
        <dbReference type="ChEBI" id="CHEBI:190135"/>
    </cofactor>
</comment>
<dbReference type="InterPro" id="IPR041924">
    <property type="entry name" value="Formate_Dh-H_N"/>
</dbReference>
<evidence type="ECO:0000259" key="18">
    <source>
        <dbReference type="PROSITE" id="PS51085"/>
    </source>
</evidence>
<dbReference type="FunFam" id="3.10.20.740:FF:000004">
    <property type="entry name" value="NADH-quinone oxidoreductase"/>
    <property type="match status" value="1"/>
</dbReference>
<name>A0A430ARJ1_9ENTE</name>
<evidence type="ECO:0000256" key="15">
    <source>
        <dbReference type="ARBA" id="ARBA00023027"/>
    </source>
</evidence>
<accession>A0A430ARJ1</accession>
<dbReference type="PROSITE" id="PS51379">
    <property type="entry name" value="4FE4S_FER_2"/>
    <property type="match status" value="2"/>
</dbReference>
<dbReference type="InterPro" id="IPR006963">
    <property type="entry name" value="Mopterin_OxRdtase_4Fe-4S_dom"/>
</dbReference>
<dbReference type="InterPro" id="IPR009010">
    <property type="entry name" value="Asp_de-COase-like_dom_sf"/>
</dbReference>
<dbReference type="OrthoDB" id="9805142at2"/>
<sequence length="908" mass="99825">MIKTEQSVNTIQLTIDGQSVAVPRGTTLLTACRELGIDIPTLCHMKELSPDGSCRMCVVEEEGGRKGGLVTACTAECREGMVIHTRSERVVSSRRFVLDLLLSNHELSCFSCAKNGDCKLQDYCLEYDIQESSFTDGVKTPCGQGDFSNPFFSFQPEKCIMCRRCTRVCKELQGRDVISVSGRGFETQMSPSYELPWRQSICESCGNCVANCPTGALSSKDNQKHYRSWEVSKVRTTCPHCGTGCQLDLLVKNDQVVGALPANGPANKNLLCVKGRFGSYKFISSGDRLTHPLIKRDGVFEKASWEEALDLIAEKFSLLKRQHGADALAGFSCSRAPNEDNYVFQKMMRAAFGTNNVDNCARVCHSASVHGLAMTLGSGAMTNPIADITEDVDMILLVGSNPTEAHPVIGTQIRQAINRGTKIVVVDPRKIDLARQADLHIPIKPGTNVAFANGMMHIILNEGLADEEYIKQRTEGFEELKAIIARYTPEYVAKVCEINADDLKRAAVMYATAKKAPIIYCLGVTEHSTGTEGVMSLSNLAMMVGKIGKSGCGVNPLRGQNNVQGACDMGCLPDNFPGYQKVANPAVIEKFSHAWGVPLNRKVGMTSTQVLPAAAEGKVKGLYIFGEDPMVTDPDTAHVKAALSNLEFLVVQELFLTETAELADVVLPGVSYAEKDGTFTNTERRVQRVRKAVEPRGEARIDTDIFFDVMNRMGYPAAYLTAGEIMDEIASVTPSFAGINYERLDRGESLQWPCPDESTNGTAILHVGQFTRGLGKFMPINYQPSRELPDDDYPFLMVTGRMLYHYNTSAMTKRTEGITDICSESYIEINRRDALKMGIREGDRVTVASRRGEIETSARVGEKVNPQEVFMTFHFADGNVNKLTNAVYDEYANIPEYKVCAVSIQRAD</sequence>
<dbReference type="InterPro" id="IPR036010">
    <property type="entry name" value="2Fe-2S_ferredoxin-like_sf"/>
</dbReference>
<dbReference type="Pfam" id="PF13510">
    <property type="entry name" value="Fer2_4"/>
    <property type="match status" value="1"/>
</dbReference>
<evidence type="ECO:0000256" key="2">
    <source>
        <dbReference type="ARBA" id="ARBA00001966"/>
    </source>
</evidence>
<dbReference type="CDD" id="cd00207">
    <property type="entry name" value="fer2"/>
    <property type="match status" value="1"/>
</dbReference>
<dbReference type="InterPro" id="IPR054351">
    <property type="entry name" value="NADH_UbQ_OxRdtase_ferredoxin"/>
</dbReference>
<feature type="domain" description="2Fe-2S ferredoxin-type" evidence="18">
    <location>
        <begin position="9"/>
        <end position="89"/>
    </location>
</feature>
<feature type="domain" description="4Fe-4S ferredoxin-type" evidence="19">
    <location>
        <begin position="150"/>
        <end position="180"/>
    </location>
</feature>
<dbReference type="SUPFAM" id="SSF50692">
    <property type="entry name" value="ADC-like"/>
    <property type="match status" value="1"/>
</dbReference>
<dbReference type="SMART" id="SM00929">
    <property type="entry name" value="NADH-G_4Fe-4S_3"/>
    <property type="match status" value="1"/>
</dbReference>
<dbReference type="EMBL" id="NGKC01000011">
    <property type="protein sequence ID" value="RSU10667.1"/>
    <property type="molecule type" value="Genomic_DNA"/>
</dbReference>
<dbReference type="GO" id="GO:0051539">
    <property type="term" value="F:4 iron, 4 sulfur cluster binding"/>
    <property type="evidence" value="ECO:0007669"/>
    <property type="project" value="UniProtKB-KW"/>
</dbReference>
<evidence type="ECO:0000256" key="11">
    <source>
        <dbReference type="ARBA" id="ARBA00022967"/>
    </source>
</evidence>
<dbReference type="AlphaFoldDB" id="A0A430ARJ1"/>
<evidence type="ECO:0000256" key="10">
    <source>
        <dbReference type="ARBA" id="ARBA00022737"/>
    </source>
</evidence>
<dbReference type="PROSITE" id="PS00198">
    <property type="entry name" value="4FE4S_FER_1"/>
    <property type="match status" value="1"/>
</dbReference>
<dbReference type="InterPro" id="IPR050123">
    <property type="entry name" value="Prok_molybdopt-oxidoreductase"/>
</dbReference>
<dbReference type="Gene3D" id="2.40.40.20">
    <property type="match status" value="1"/>
</dbReference>
<dbReference type="SUPFAM" id="SSF54292">
    <property type="entry name" value="2Fe-2S ferredoxin-like"/>
    <property type="match status" value="1"/>
</dbReference>
<keyword evidence="15" id="KW-0520">NAD</keyword>
<dbReference type="SMART" id="SM00926">
    <property type="entry name" value="Molybdop_Fe4S4"/>
    <property type="match status" value="1"/>
</dbReference>
<evidence type="ECO:0000256" key="13">
    <source>
        <dbReference type="ARBA" id="ARBA00023004"/>
    </source>
</evidence>
<dbReference type="CDD" id="cd02753">
    <property type="entry name" value="MopB_Formate-Dh-H"/>
    <property type="match status" value="1"/>
</dbReference>
<keyword evidence="12" id="KW-0560">Oxidoreductase</keyword>
<dbReference type="Gene3D" id="3.30.70.20">
    <property type="match status" value="1"/>
</dbReference>
<keyword evidence="16" id="KW-0472">Membrane</keyword>
<dbReference type="Gene3D" id="3.40.50.740">
    <property type="match status" value="1"/>
</dbReference>
<feature type="domain" description="4Fe-4S Mo/W bis-MGD-type" evidence="20">
    <location>
        <begin position="231"/>
        <end position="286"/>
    </location>
</feature>
<evidence type="ECO:0000259" key="21">
    <source>
        <dbReference type="PROSITE" id="PS51839"/>
    </source>
</evidence>
<evidence type="ECO:0000259" key="20">
    <source>
        <dbReference type="PROSITE" id="PS51669"/>
    </source>
</evidence>
<feature type="domain" description="4Fe-4S ferredoxin-type" evidence="19">
    <location>
        <begin position="193"/>
        <end position="222"/>
    </location>
</feature>
<dbReference type="GO" id="GO:0003954">
    <property type="term" value="F:NADH dehydrogenase activity"/>
    <property type="evidence" value="ECO:0007669"/>
    <property type="project" value="TreeGrafter"/>
</dbReference>
<comment type="subcellular location">
    <subcellularLocation>
        <location evidence="3">Membrane</location>
    </subcellularLocation>
</comment>
<protein>
    <submittedName>
        <fullName evidence="22">Formate dehydrogenase subunit alpha</fullName>
    </submittedName>
</protein>
<evidence type="ECO:0000313" key="23">
    <source>
        <dbReference type="Proteomes" id="UP000286773"/>
    </source>
</evidence>
<dbReference type="CDD" id="cd02790">
    <property type="entry name" value="MopB_CT_Formate-Dh_H"/>
    <property type="match status" value="1"/>
</dbReference>
<dbReference type="InterPro" id="IPR006656">
    <property type="entry name" value="Mopterin_OxRdtase"/>
</dbReference>
<comment type="similarity">
    <text evidence="4">Belongs to the complex I 75 kDa subunit family.</text>
</comment>
<evidence type="ECO:0000256" key="14">
    <source>
        <dbReference type="ARBA" id="ARBA00023014"/>
    </source>
</evidence>
<dbReference type="PROSITE" id="PS00551">
    <property type="entry name" value="MOLYBDOPTERIN_PROK_1"/>
    <property type="match status" value="1"/>
</dbReference>
<evidence type="ECO:0000259" key="19">
    <source>
        <dbReference type="PROSITE" id="PS51379"/>
    </source>
</evidence>